<evidence type="ECO:0000259" key="1">
    <source>
        <dbReference type="Pfam" id="PF14280"/>
    </source>
</evidence>
<dbReference type="InterPro" id="IPR025375">
    <property type="entry name" value="DUF4365"/>
</dbReference>
<name>A0ABX2CU93_9CYAN</name>
<evidence type="ECO:0000313" key="2">
    <source>
        <dbReference type="EMBL" id="NQE33957.1"/>
    </source>
</evidence>
<accession>A0ABX2CU93</accession>
<feature type="domain" description="DUF4365" evidence="1">
    <location>
        <begin position="8"/>
        <end position="103"/>
    </location>
</feature>
<evidence type="ECO:0000313" key="3">
    <source>
        <dbReference type="Proteomes" id="UP000702425"/>
    </source>
</evidence>
<gene>
    <name evidence="2" type="ORF">E5S67_01680</name>
</gene>
<dbReference type="Pfam" id="PF14280">
    <property type="entry name" value="DUF4365"/>
    <property type="match status" value="1"/>
</dbReference>
<keyword evidence="3" id="KW-1185">Reference proteome</keyword>
<dbReference type="EMBL" id="SRRZ01000022">
    <property type="protein sequence ID" value="NQE33957.1"/>
    <property type="molecule type" value="Genomic_DNA"/>
</dbReference>
<organism evidence="2 3">
    <name type="scientific">Microcoleus asticus IPMA8</name>
    <dbReference type="NCBI Taxonomy" id="2563858"/>
    <lineage>
        <taxon>Bacteria</taxon>
        <taxon>Bacillati</taxon>
        <taxon>Cyanobacteriota</taxon>
        <taxon>Cyanophyceae</taxon>
        <taxon>Oscillatoriophycideae</taxon>
        <taxon>Oscillatoriales</taxon>
        <taxon>Microcoleaceae</taxon>
        <taxon>Microcoleus</taxon>
        <taxon>Microcoleus asticus</taxon>
    </lineage>
</organism>
<proteinExistence type="predicted"/>
<protein>
    <recommendedName>
        <fullName evidence="1">DUF4365 domain-containing protein</fullName>
    </recommendedName>
</protein>
<dbReference type="Proteomes" id="UP000702425">
    <property type="component" value="Unassembled WGS sequence"/>
</dbReference>
<sequence length="105" mass="11956">MVLNTQKEEFSYAYVYAVTAAASYSFQIAPRPLDAEGVDVILTGLGPSQSTRRPRLDVQIKCTSRKLLDNEIIRYPLEVKNYEELRLENPFVPRILIIVLVPDSQ</sequence>
<reference evidence="2 3" key="1">
    <citation type="journal article" date="2020" name="Sci. Rep.">
        <title>A novel cyanobacterial geosmin producer, revising GeoA distribution and dispersion patterns in Bacteria.</title>
        <authorList>
            <person name="Churro C."/>
            <person name="Semedo-Aguiar A.P."/>
            <person name="Silva A.D."/>
            <person name="Pereira-Leal J.B."/>
            <person name="Leite R.B."/>
        </authorList>
    </citation>
    <scope>NUCLEOTIDE SEQUENCE [LARGE SCALE GENOMIC DNA]</scope>
    <source>
        <strain evidence="2 3">IPMA8</strain>
    </source>
</reference>
<comment type="caution">
    <text evidence="2">The sequence shown here is derived from an EMBL/GenBank/DDBJ whole genome shotgun (WGS) entry which is preliminary data.</text>
</comment>